<organism evidence="2 3">
    <name type="scientific">Polyplax serrata</name>
    <name type="common">Common mouse louse</name>
    <dbReference type="NCBI Taxonomy" id="468196"/>
    <lineage>
        <taxon>Eukaryota</taxon>
        <taxon>Metazoa</taxon>
        <taxon>Ecdysozoa</taxon>
        <taxon>Arthropoda</taxon>
        <taxon>Hexapoda</taxon>
        <taxon>Insecta</taxon>
        <taxon>Pterygota</taxon>
        <taxon>Neoptera</taxon>
        <taxon>Paraneoptera</taxon>
        <taxon>Psocodea</taxon>
        <taxon>Troctomorpha</taxon>
        <taxon>Phthiraptera</taxon>
        <taxon>Anoplura</taxon>
        <taxon>Polyplacidae</taxon>
        <taxon>Polyplax</taxon>
    </lineage>
</organism>
<sequence length="82" mass="9232">MSVILAIPPGVGRGMRRSRRGERERERERWRLLEIATLMLTSQQQLDFPEFSMPLGLGPCHPPPLGSSQVALRRQKEPGPGD</sequence>
<comment type="caution">
    <text evidence="2">The sequence shown here is derived from an EMBL/GenBank/DDBJ whole genome shotgun (WGS) entry which is preliminary data.</text>
</comment>
<feature type="region of interest" description="Disordered" evidence="1">
    <location>
        <begin position="55"/>
        <end position="82"/>
    </location>
</feature>
<protein>
    <submittedName>
        <fullName evidence="2">Uncharacterized protein</fullName>
    </submittedName>
</protein>
<proteinExistence type="predicted"/>
<name>A0AAN8S113_POLSC</name>
<evidence type="ECO:0000313" key="2">
    <source>
        <dbReference type="EMBL" id="KAK6623386.1"/>
    </source>
</evidence>
<dbReference type="Proteomes" id="UP001372834">
    <property type="component" value="Unassembled WGS sequence"/>
</dbReference>
<evidence type="ECO:0000313" key="3">
    <source>
        <dbReference type="Proteomes" id="UP001372834"/>
    </source>
</evidence>
<gene>
    <name evidence="2" type="ORF">RUM43_009238</name>
</gene>
<dbReference type="EMBL" id="JAWJWE010000038">
    <property type="protein sequence ID" value="KAK6623386.1"/>
    <property type="molecule type" value="Genomic_DNA"/>
</dbReference>
<dbReference type="AlphaFoldDB" id="A0AAN8S113"/>
<evidence type="ECO:0000256" key="1">
    <source>
        <dbReference type="SAM" id="MobiDB-lite"/>
    </source>
</evidence>
<accession>A0AAN8S113</accession>
<reference evidence="2 3" key="1">
    <citation type="submission" date="2023-10" db="EMBL/GenBank/DDBJ databases">
        <title>Genomes of two closely related lineages of the louse Polyplax serrata with different host specificities.</title>
        <authorList>
            <person name="Martinu J."/>
            <person name="Tarabai H."/>
            <person name="Stefka J."/>
            <person name="Hypsa V."/>
        </authorList>
    </citation>
    <scope>NUCLEOTIDE SEQUENCE [LARGE SCALE GENOMIC DNA]</scope>
    <source>
        <strain evidence="2">HR10_N</strain>
    </source>
</reference>